<keyword evidence="1" id="KW-0808">Transferase</keyword>
<dbReference type="Pfam" id="PF13469">
    <property type="entry name" value="Sulfotransfer_3"/>
    <property type="match status" value="1"/>
</dbReference>
<dbReference type="PANTHER" id="PTHR12788">
    <property type="entry name" value="PROTEIN-TYROSINE SULFOTRANSFERASE 2"/>
    <property type="match status" value="1"/>
</dbReference>
<dbReference type="SUPFAM" id="SSF48452">
    <property type="entry name" value="TPR-like"/>
    <property type="match status" value="1"/>
</dbReference>
<evidence type="ECO:0000256" key="1">
    <source>
        <dbReference type="ARBA" id="ARBA00022679"/>
    </source>
</evidence>
<dbReference type="GO" id="GO:0008476">
    <property type="term" value="F:protein-tyrosine sulfotransferase activity"/>
    <property type="evidence" value="ECO:0007669"/>
    <property type="project" value="InterPro"/>
</dbReference>
<dbReference type="PATRIC" id="fig|33051.4.peg.990"/>
<protein>
    <submittedName>
        <fullName evidence="2">Uncharacterized protein</fullName>
    </submittedName>
</protein>
<comment type="caution">
    <text evidence="2">The sequence shown here is derived from an EMBL/GenBank/DDBJ whole genome shotgun (WGS) entry which is preliminary data.</text>
</comment>
<dbReference type="InterPro" id="IPR026634">
    <property type="entry name" value="TPST-like"/>
</dbReference>
<dbReference type="PANTHER" id="PTHR12788:SF10">
    <property type="entry name" value="PROTEIN-TYROSINE SULFOTRANSFERASE"/>
    <property type="match status" value="1"/>
</dbReference>
<dbReference type="Pfam" id="PF14559">
    <property type="entry name" value="TPR_19"/>
    <property type="match status" value="1"/>
</dbReference>
<dbReference type="Gene3D" id="3.40.50.300">
    <property type="entry name" value="P-loop containing nucleotide triphosphate hydrolases"/>
    <property type="match status" value="1"/>
</dbReference>
<evidence type="ECO:0000313" key="2">
    <source>
        <dbReference type="EMBL" id="KTT94935.1"/>
    </source>
</evidence>
<dbReference type="Gene3D" id="1.25.40.10">
    <property type="entry name" value="Tetratricopeptide repeat domain"/>
    <property type="match status" value="2"/>
</dbReference>
<dbReference type="Proteomes" id="UP000074072">
    <property type="component" value="Unassembled WGS sequence"/>
</dbReference>
<reference evidence="2 3" key="1">
    <citation type="journal article" date="2016" name="Front. Microbiol.">
        <title>Genomic Resource of Rice Seed Associated Bacteria.</title>
        <authorList>
            <person name="Midha S."/>
            <person name="Bansal K."/>
            <person name="Sharma S."/>
            <person name="Kumar N."/>
            <person name="Patil P.P."/>
            <person name="Chaudhry V."/>
            <person name="Patil P.B."/>
        </authorList>
    </citation>
    <scope>NUCLEOTIDE SEQUENCE [LARGE SCALE GENOMIC DNA]</scope>
    <source>
        <strain evidence="2 3">SB4</strain>
    </source>
</reference>
<evidence type="ECO:0000313" key="3">
    <source>
        <dbReference type="Proteomes" id="UP000074072"/>
    </source>
</evidence>
<dbReference type="InterPro" id="IPR011990">
    <property type="entry name" value="TPR-like_helical_dom_sf"/>
</dbReference>
<sequence>MRHAGSSMTANVPDPALAAAADAMRRGESTRAMRLAKGVTEQTPANIDAWWLYAQAAMAAGRMTDAERAFAQGASRAAQSSAQARFLVQRARPLVEEGRLADAVGSVRAAVAAGLRESRDLVLAGFTLTHAGLPGEALPLAEQACAAAPDDADAWYNLGSIREYVGDRPGAQAALERAIAVSGGRFVAASYRLSHLRRWTANDNHIAALEAVTCRTPIEAARVAYALFKEHDDLGHIDAAWDCLQHGAAIMQRLEPWSRDDEAATVAAWRTHLSASAFTERDTAPREGPRRIFILGLPRSGTTLVERILAAHSQVHAMGEPKAFAIAVRRLAKISDAPLLDAHVVAAAVKIPARDIARFYTQEMAPFNGGCPVTIDKRTQNIHYVGLIRRAFPDAAIVALDRDPMDVLFGAYKRLFAGSHHWSYAQSDLADHFRHHVALVDHWAGISEIGLIRISLEALIADPEPHIRHLLDACGLSFEEACLRPHEAQGAVMTASATQVRRPINADGLGAWRRYSEHLKPLRDRLIHDGLID</sequence>
<dbReference type="AlphaFoldDB" id="A0A147IJX6"/>
<name>A0A147IJX6_9SPHN</name>
<dbReference type="SUPFAM" id="SSF52540">
    <property type="entry name" value="P-loop containing nucleoside triphosphate hydrolases"/>
    <property type="match status" value="1"/>
</dbReference>
<dbReference type="InterPro" id="IPR027417">
    <property type="entry name" value="P-loop_NTPase"/>
</dbReference>
<proteinExistence type="predicted"/>
<dbReference type="EMBL" id="LDTE01000141">
    <property type="protein sequence ID" value="KTT94935.1"/>
    <property type="molecule type" value="Genomic_DNA"/>
</dbReference>
<accession>A0A147IJX6</accession>
<organism evidence="2 3">
    <name type="scientific">Sphingomonas sanguinis</name>
    <dbReference type="NCBI Taxonomy" id="33051"/>
    <lineage>
        <taxon>Bacteria</taxon>
        <taxon>Pseudomonadati</taxon>
        <taxon>Pseudomonadota</taxon>
        <taxon>Alphaproteobacteria</taxon>
        <taxon>Sphingomonadales</taxon>
        <taxon>Sphingomonadaceae</taxon>
        <taxon>Sphingomonas</taxon>
    </lineage>
</organism>
<gene>
    <name evidence="2" type="ORF">SB4_17500</name>
</gene>